<evidence type="ECO:0008006" key="3">
    <source>
        <dbReference type="Google" id="ProtNLM"/>
    </source>
</evidence>
<dbReference type="EMBL" id="BONX01000069">
    <property type="protein sequence ID" value="GIH01335.1"/>
    <property type="molecule type" value="Genomic_DNA"/>
</dbReference>
<name>A0ABQ4F342_9ACTN</name>
<keyword evidence="2" id="KW-1185">Reference proteome</keyword>
<organism evidence="1 2">
    <name type="scientific">Plantactinospora mayteni</name>
    <dbReference type="NCBI Taxonomy" id="566021"/>
    <lineage>
        <taxon>Bacteria</taxon>
        <taxon>Bacillati</taxon>
        <taxon>Actinomycetota</taxon>
        <taxon>Actinomycetes</taxon>
        <taxon>Micromonosporales</taxon>
        <taxon>Micromonosporaceae</taxon>
        <taxon>Plantactinospora</taxon>
    </lineage>
</organism>
<sequence length="79" mass="9433">MVRLPDDIRELGERIDRLRQEKARAIDAQDFDAATETRSAEKDLLRRRLDRIREWSSQVDAVTLAQEFVTLHDRIRRSR</sequence>
<proteinExistence type="predicted"/>
<gene>
    <name evidence="1" type="ORF">Pma05_79070</name>
</gene>
<reference evidence="1 2" key="1">
    <citation type="submission" date="2021-01" db="EMBL/GenBank/DDBJ databases">
        <title>Whole genome shotgun sequence of Plantactinospora mayteni NBRC 109088.</title>
        <authorList>
            <person name="Komaki H."/>
            <person name="Tamura T."/>
        </authorList>
    </citation>
    <scope>NUCLEOTIDE SEQUENCE [LARGE SCALE GENOMIC DNA]</scope>
    <source>
        <strain evidence="1 2">NBRC 109088</strain>
    </source>
</reference>
<dbReference type="Proteomes" id="UP000621500">
    <property type="component" value="Unassembled WGS sequence"/>
</dbReference>
<evidence type="ECO:0000313" key="2">
    <source>
        <dbReference type="Proteomes" id="UP000621500"/>
    </source>
</evidence>
<protein>
    <recommendedName>
        <fullName evidence="3">UVR domain-containing protein</fullName>
    </recommendedName>
</protein>
<evidence type="ECO:0000313" key="1">
    <source>
        <dbReference type="EMBL" id="GIH01335.1"/>
    </source>
</evidence>
<accession>A0ABQ4F342</accession>
<comment type="caution">
    <text evidence="1">The sequence shown here is derived from an EMBL/GenBank/DDBJ whole genome shotgun (WGS) entry which is preliminary data.</text>
</comment>
<dbReference type="Gene3D" id="4.10.860.10">
    <property type="entry name" value="UVR domain"/>
    <property type="match status" value="1"/>
</dbReference>